<sequence>MWSSSIFAAFLLIPAGRRRDGPRYPLVALRSLLQGGSAQIAHFFAYEPYTRHPARRDQGKRPRFLHVRSTRKNLCYLC</sequence>
<dbReference type="GeneID" id="60323278"/>
<dbReference type="EMBL" id="MF324915">
    <property type="protein sequence ID" value="ASR85698.1"/>
    <property type="molecule type" value="Genomic_DNA"/>
</dbReference>
<proteinExistence type="predicted"/>
<dbReference type="RefSeq" id="YP_009951836.1">
    <property type="nucleotide sequence ID" value="NC_051605.1"/>
</dbReference>
<dbReference type="Proteomes" id="UP000221202">
    <property type="component" value="Segment"/>
</dbReference>
<accession>A0A222ZMJ6</accession>
<dbReference type="KEGG" id="vg:60323278"/>
<evidence type="ECO:0000313" key="2">
    <source>
        <dbReference type="Proteomes" id="UP000221202"/>
    </source>
</evidence>
<reference evidence="1 2" key="1">
    <citation type="submission" date="2017-06" db="EMBL/GenBank/DDBJ databases">
        <authorList>
            <person name="Chamberlain C."/>
            <person name="Harders C."/>
            <person name="Smith S."/>
            <person name="Stukey J."/>
            <person name="Best A."/>
            <person name="Garlena R.A."/>
            <person name="Russell D.A."/>
            <person name="Pope W.H."/>
            <person name="Jacobs-Sera D."/>
            <person name="Hendrix R.W."/>
            <person name="Hatfull G.F."/>
        </authorList>
    </citation>
    <scope>NUCLEOTIDE SEQUENCE [LARGE SCALE GENOMIC DNA]</scope>
</reference>
<evidence type="ECO:0000313" key="1">
    <source>
        <dbReference type="EMBL" id="ASR85698.1"/>
    </source>
</evidence>
<organism evidence="1 2">
    <name type="scientific">Mycobacterium phage Amgine</name>
    <dbReference type="NCBI Taxonomy" id="2015817"/>
    <lineage>
        <taxon>Viruses</taxon>
        <taxon>Duplodnaviria</taxon>
        <taxon>Heunggongvirae</taxon>
        <taxon>Uroviricota</taxon>
        <taxon>Caudoviricetes</taxon>
        <taxon>Weiservirinae</taxon>
        <taxon>Amginevirus</taxon>
        <taxon>Amginevirus amgine</taxon>
    </lineage>
</organism>
<keyword evidence="2" id="KW-1185">Reference proteome</keyword>
<name>A0A222ZMJ6_9CAUD</name>
<protein>
    <submittedName>
        <fullName evidence="1">Uncharacterized protein</fullName>
    </submittedName>
</protein>
<gene>
    <name evidence="1" type="primary">68</name>
    <name evidence="1" type="ORF">SEA_AMGINE_68</name>
</gene>